<proteinExistence type="predicted"/>
<dbReference type="AlphaFoldDB" id="E6Q0X5"/>
<name>E6Q0X5_9ZZZZ</name>
<evidence type="ECO:0008006" key="2">
    <source>
        <dbReference type="Google" id="ProtNLM"/>
    </source>
</evidence>
<accession>E6Q0X5</accession>
<evidence type="ECO:0000313" key="1">
    <source>
        <dbReference type="EMBL" id="CBI00835.1"/>
    </source>
</evidence>
<sequence length="446" mass="47933">MRMRAAAGPLWAAHIDAIVDITDGAVVTRAHIDASGDRLTLHRCLNDRCLGRFYFGAHADDLTLNGAPISSPQLTSSEPALLLALSHAFLRPGFRKAGGTIALLPHTGDGGEAIEVRSPDIAPFVLRVGRNGLIESVEIGSTTYGFSEYRHVAMLQLPARIERNGKPYITFHHLQLENAPFIAPHPLPLTFATAPVVVPWRPRARTPVVDCSIGGRALRCLIDSGNSGLSMTLSLAERLHLRPVGTFEAEGIGRYLTELVTAPPLHVGAVTLPRATYVVLSDLEGTRYDVILGTDFLAAAQVTIDGPRRRVILQPIEATNVARGLPIRFLALVPTIPVTLATTPARLLVDTGDESTINLGASFFHRHPTLFRVIESRPVRGVGGSSVERLGTIADITLGSIHLANLEIGATEHLNSSGDGHIGSGLMARLVVTFDYAHDRIEFAKP</sequence>
<reference evidence="1" key="1">
    <citation type="submission" date="2009-10" db="EMBL/GenBank/DDBJ databases">
        <title>Diversity of trophic interactions inside an arsenic-rich microbial ecosystem.</title>
        <authorList>
            <person name="Bertin P.N."/>
            <person name="Heinrich-Salmeron A."/>
            <person name="Pelletier E."/>
            <person name="Goulhen-Chollet F."/>
            <person name="Arsene-Ploetze F."/>
            <person name="Gallien S."/>
            <person name="Calteau A."/>
            <person name="Vallenet D."/>
            <person name="Casiot C."/>
            <person name="Chane-Woon-Ming B."/>
            <person name="Giloteaux L."/>
            <person name="Barakat M."/>
            <person name="Bonnefoy V."/>
            <person name="Bruneel O."/>
            <person name="Chandler M."/>
            <person name="Cleiss J."/>
            <person name="Duran R."/>
            <person name="Elbaz-Poulichet F."/>
            <person name="Fonknechten N."/>
            <person name="Lauga B."/>
            <person name="Mornico D."/>
            <person name="Ortet P."/>
            <person name="Schaeffer C."/>
            <person name="Siguier P."/>
            <person name="Alexander Thil Smith A."/>
            <person name="Van Dorsselaer A."/>
            <person name="Weissenbach J."/>
            <person name="Medigue C."/>
            <person name="Le Paslier D."/>
        </authorList>
    </citation>
    <scope>NUCLEOTIDE SEQUENCE</scope>
</reference>
<comment type="caution">
    <text evidence="1">The sequence shown here is derived from an EMBL/GenBank/DDBJ whole genome shotgun (WGS) entry which is preliminary data.</text>
</comment>
<dbReference type="Pfam" id="PF13975">
    <property type="entry name" value="gag-asp_proteas"/>
    <property type="match status" value="1"/>
</dbReference>
<organism evidence="1">
    <name type="scientific">mine drainage metagenome</name>
    <dbReference type="NCBI Taxonomy" id="410659"/>
    <lineage>
        <taxon>unclassified sequences</taxon>
        <taxon>metagenomes</taxon>
        <taxon>ecological metagenomes</taxon>
    </lineage>
</organism>
<dbReference type="SUPFAM" id="SSF50630">
    <property type="entry name" value="Acid proteases"/>
    <property type="match status" value="1"/>
</dbReference>
<dbReference type="EMBL" id="CABO01000006">
    <property type="protein sequence ID" value="CBI00835.1"/>
    <property type="molecule type" value="Genomic_DNA"/>
</dbReference>
<dbReference type="InterPro" id="IPR021109">
    <property type="entry name" value="Peptidase_aspartic_dom_sf"/>
</dbReference>
<gene>
    <name evidence="1" type="ORF">CARN4_0182</name>
</gene>
<dbReference type="Gene3D" id="2.40.70.10">
    <property type="entry name" value="Acid Proteases"/>
    <property type="match status" value="2"/>
</dbReference>
<protein>
    <recommendedName>
        <fullName evidence="2">Peptidase A2 domain-containing protein</fullName>
    </recommendedName>
</protein>